<evidence type="ECO:0000256" key="4">
    <source>
        <dbReference type="ARBA" id="ARBA00022679"/>
    </source>
</evidence>
<dbReference type="SMART" id="SM00388">
    <property type="entry name" value="HisKA"/>
    <property type="match status" value="1"/>
</dbReference>
<evidence type="ECO:0000256" key="7">
    <source>
        <dbReference type="ARBA" id="ARBA00022801"/>
    </source>
</evidence>
<dbReference type="InterPro" id="IPR036097">
    <property type="entry name" value="HisK_dim/P_sf"/>
</dbReference>
<dbReference type="CDD" id="cd17546">
    <property type="entry name" value="REC_hyHK_CKI1_RcsC-like"/>
    <property type="match status" value="1"/>
</dbReference>
<dbReference type="NCBIfam" id="TIGR00229">
    <property type="entry name" value="sensory_box"/>
    <property type="match status" value="1"/>
</dbReference>
<keyword evidence="3 12" id="KW-0597">Phosphoprotein</keyword>
<evidence type="ECO:0000256" key="11">
    <source>
        <dbReference type="ARBA" id="ARBA00068150"/>
    </source>
</evidence>
<evidence type="ECO:0000313" key="17">
    <source>
        <dbReference type="Proteomes" id="UP000031670"/>
    </source>
</evidence>
<evidence type="ECO:0000256" key="9">
    <source>
        <dbReference type="ARBA" id="ARBA00023012"/>
    </source>
</evidence>
<dbReference type="InterPro" id="IPR004358">
    <property type="entry name" value="Sig_transdc_His_kin-like_C"/>
</dbReference>
<evidence type="ECO:0000256" key="10">
    <source>
        <dbReference type="ARBA" id="ARBA00064003"/>
    </source>
</evidence>
<dbReference type="Pfam" id="PF02518">
    <property type="entry name" value="HATPase_c"/>
    <property type="match status" value="1"/>
</dbReference>
<dbReference type="SUPFAM" id="SSF55785">
    <property type="entry name" value="PYP-like sensor domain (PAS domain)"/>
    <property type="match status" value="1"/>
</dbReference>
<dbReference type="SMART" id="SM00387">
    <property type="entry name" value="HATPase_c"/>
    <property type="match status" value="1"/>
</dbReference>
<accession>A0A0B8PNW8</accession>
<dbReference type="InterPro" id="IPR036890">
    <property type="entry name" value="HATPase_C_sf"/>
</dbReference>
<feature type="transmembrane region" description="Helical" evidence="13">
    <location>
        <begin position="580"/>
        <end position="599"/>
    </location>
</feature>
<dbReference type="InterPro" id="IPR003594">
    <property type="entry name" value="HATPase_dom"/>
</dbReference>
<dbReference type="Pfam" id="PF00497">
    <property type="entry name" value="SBP_bac_3"/>
    <property type="match status" value="1"/>
</dbReference>
<organism evidence="16 17">
    <name type="scientific">Vibrio ishigakensis</name>
    <dbReference type="NCBI Taxonomy" id="1481914"/>
    <lineage>
        <taxon>Bacteria</taxon>
        <taxon>Pseudomonadati</taxon>
        <taxon>Pseudomonadota</taxon>
        <taxon>Gammaproteobacteria</taxon>
        <taxon>Vibrionales</taxon>
        <taxon>Vibrionaceae</taxon>
        <taxon>Vibrio</taxon>
    </lineage>
</organism>
<dbReference type="InterPro" id="IPR011006">
    <property type="entry name" value="CheY-like_superfamily"/>
</dbReference>
<dbReference type="CDD" id="cd16922">
    <property type="entry name" value="HATPase_EvgS-ArcB-TorS-like"/>
    <property type="match status" value="1"/>
</dbReference>
<evidence type="ECO:0000256" key="13">
    <source>
        <dbReference type="SAM" id="Phobius"/>
    </source>
</evidence>
<dbReference type="FunFam" id="3.30.565.10:FF:000010">
    <property type="entry name" value="Sensor histidine kinase RcsC"/>
    <property type="match status" value="1"/>
</dbReference>
<sequence>MIAANKAVNFKDLLSIDGVDFAAAQTPSASRPRYDAGGELYYSRPYLTQDYRLISRAGEEILSRDNNRQLLKDKKVGAVIGTFDAVASEAAKMFRSRFGQPIDNEYFDLKSALEAIQSGEVDYLLVDYREYNVYLHRSKQAPPLDATHEFITRFSVPLRMAFKDKVLRDKFNAELDGFVRSSEYRRLEKLYESTNFRAKADGGILMTEMITYLVKVDKLELLDSVLNAFNFSDGFAALSLRLGSNNGREINYKSINGRLTPVDAFSRQGLIYLQRELVQGKGIEEVPLGSITIYSELGSSSSFNENYIPPLSMFESFSETDFNSIKQIYEQLDLNTSSLNFTSQELDWIAQNPVIRVGIDPAALPYEGIQDGEFKGIIADVLSEMSNIVGVQFEPVFVDSWQATIEMLEARELDMVSAAVENKSLNFDYVPSESLFTDQLAVVGHIEQNYGRGLNSMSNMRVGLQYGASNSPSLMEAYPEIDWVELKSSEVGLDLLNRGELDGYIDTTYVINYILNENSYRDLIIVDRLSNTVSPTFHTLKSEPVLGSVVSKAIRAISSSKKQQIINNWATNRVIEKLDYTILFLVVGFSVLVLAILFISNRRLKTQMLATNLAELEARQSRNQLFDILNTSSIAAVIVQKGRIKYSNKRAEEQFGLSLDEEDGYLIEKLYADPNERDLIYNKLVRDGRVMDREVEFLREDDTRFTALCSYFQIEYKEQPATLFWSYDISEIKKLNRELADAMVEANIANQTKSAFLANMSHEIRTPMNAIIGMSHLALEEQMNSKAQNYVTKVHQSAQSLLLIINDILDISKIESGKFELEQRPFSLRDTLRHISDVIGFRIFEKDLQFVFNVDGRIPRMVIGDELRLSQVLINLGNNATKFTHEGHVIVGIDGRAHPEDESRFIYHFYVQDTGIGIATDKLDKLFDSFQQADASTTREYGGTGLGLSICKQIIELMGGKIWVESELGKGSVFHFEVEMEVAESNVSLFSTLQPAINTLAKKQVLLLEPDRYTSDAVNMALTSTPISTRVFTQFELLIDELRRSRRDSVTYVSDAALKRNSIREQLAQLRSLTKLVLCTSSDEMAELAQGMRVSVLRRPFVPFEFITTLSGKQEQDSSVALQHQQSAGQILSGQSILLVEDNELNQELVLGLLEPYSLNIDVVENGQLAVEKAQQNRYSLILMDIQMPVLGGYEATRRIREFDHNTPIVAMTANAMVGDQRKAQQVGMNDFVPKPIDVDRLISVMTRLSSNSGTNIEIAETEAVQHRVDSLFDPSIGLTTCGQDEYLLLKLLRKFSNNAQQRVNEMIKRISPVISKVLFVRRIH</sequence>
<dbReference type="Pfam" id="PF00512">
    <property type="entry name" value="HisKA"/>
    <property type="match status" value="1"/>
</dbReference>
<keyword evidence="8" id="KW-0067">ATP-binding</keyword>
<dbReference type="PANTHER" id="PTHR45339:SF5">
    <property type="entry name" value="HISTIDINE KINASE"/>
    <property type="match status" value="1"/>
</dbReference>
<dbReference type="Gene3D" id="3.40.190.10">
    <property type="entry name" value="Periplasmic binding protein-like II"/>
    <property type="match status" value="4"/>
</dbReference>
<evidence type="ECO:0000256" key="12">
    <source>
        <dbReference type="PROSITE-ProRule" id="PRU00169"/>
    </source>
</evidence>
<dbReference type="PROSITE" id="PS50109">
    <property type="entry name" value="HIS_KIN"/>
    <property type="match status" value="1"/>
</dbReference>
<dbReference type="PROSITE" id="PS50110">
    <property type="entry name" value="RESPONSE_REGULATORY"/>
    <property type="match status" value="1"/>
</dbReference>
<comment type="caution">
    <text evidence="16">The sequence shown here is derived from an EMBL/GenBank/DDBJ whole genome shotgun (WGS) entry which is preliminary data.</text>
</comment>
<dbReference type="CDD" id="cd00082">
    <property type="entry name" value="HisKA"/>
    <property type="match status" value="1"/>
</dbReference>
<dbReference type="SUPFAM" id="SSF55874">
    <property type="entry name" value="ATPase domain of HSP90 chaperone/DNA topoisomerase II/histidine kinase"/>
    <property type="match status" value="1"/>
</dbReference>
<dbReference type="EC" id="2.7.13.3" evidence="2"/>
<evidence type="ECO:0000256" key="2">
    <source>
        <dbReference type="ARBA" id="ARBA00012438"/>
    </source>
</evidence>
<dbReference type="SMART" id="SM00448">
    <property type="entry name" value="REC"/>
    <property type="match status" value="1"/>
</dbReference>
<keyword evidence="13" id="KW-1133">Transmembrane helix</keyword>
<dbReference type="EMBL" id="BBSA01000015">
    <property type="protein sequence ID" value="GAM64853.1"/>
    <property type="molecule type" value="Genomic_DNA"/>
</dbReference>
<feature type="domain" description="Response regulatory" evidence="15">
    <location>
        <begin position="1136"/>
        <end position="1250"/>
    </location>
</feature>
<dbReference type="PANTHER" id="PTHR45339">
    <property type="entry name" value="HYBRID SIGNAL TRANSDUCTION HISTIDINE KINASE J"/>
    <property type="match status" value="1"/>
</dbReference>
<evidence type="ECO:0000256" key="8">
    <source>
        <dbReference type="ARBA" id="ARBA00022840"/>
    </source>
</evidence>
<evidence type="ECO:0000259" key="14">
    <source>
        <dbReference type="PROSITE" id="PS50109"/>
    </source>
</evidence>
<keyword evidence="4" id="KW-0808">Transferase</keyword>
<keyword evidence="13" id="KW-0812">Transmembrane</keyword>
<dbReference type="InterPro" id="IPR003661">
    <property type="entry name" value="HisK_dim/P_dom"/>
</dbReference>
<evidence type="ECO:0000256" key="6">
    <source>
        <dbReference type="ARBA" id="ARBA00022777"/>
    </source>
</evidence>
<keyword evidence="6" id="KW-0418">Kinase</keyword>
<gene>
    <name evidence="16" type="ORF">JCM19232_3146</name>
</gene>
<protein>
    <recommendedName>
        <fullName evidence="11">Sensory/regulatory protein RpfC</fullName>
        <ecNumber evidence="2">2.7.13.3</ecNumber>
    </recommendedName>
</protein>
<dbReference type="Gene3D" id="3.40.50.2300">
    <property type="match status" value="1"/>
</dbReference>
<dbReference type="Gene3D" id="1.10.287.130">
    <property type="match status" value="1"/>
</dbReference>
<evidence type="ECO:0000259" key="15">
    <source>
        <dbReference type="PROSITE" id="PS50110"/>
    </source>
</evidence>
<keyword evidence="9" id="KW-0902">Two-component regulatory system</keyword>
<evidence type="ECO:0000256" key="5">
    <source>
        <dbReference type="ARBA" id="ARBA00022741"/>
    </source>
</evidence>
<keyword evidence="5" id="KW-0547">Nucleotide-binding</keyword>
<comment type="catalytic activity">
    <reaction evidence="1">
        <text>ATP + protein L-histidine = ADP + protein N-phospho-L-histidine.</text>
        <dbReference type="EC" id="2.7.13.3"/>
    </reaction>
</comment>
<feature type="modified residue" description="4-aspartylphosphate" evidence="12">
    <location>
        <position position="1185"/>
    </location>
</feature>
<dbReference type="GO" id="GO:0000155">
    <property type="term" value="F:phosphorelay sensor kinase activity"/>
    <property type="evidence" value="ECO:0007669"/>
    <property type="project" value="InterPro"/>
</dbReference>
<evidence type="ECO:0000313" key="16">
    <source>
        <dbReference type="EMBL" id="GAM64853.1"/>
    </source>
</evidence>
<dbReference type="InterPro" id="IPR005467">
    <property type="entry name" value="His_kinase_dom"/>
</dbReference>
<dbReference type="Gene3D" id="3.30.450.20">
    <property type="entry name" value="PAS domain"/>
    <property type="match status" value="1"/>
</dbReference>
<dbReference type="PRINTS" id="PR00344">
    <property type="entry name" value="BCTRLSENSOR"/>
</dbReference>
<dbReference type="GO" id="GO:0016787">
    <property type="term" value="F:hydrolase activity"/>
    <property type="evidence" value="ECO:0007669"/>
    <property type="project" value="UniProtKB-KW"/>
</dbReference>
<dbReference type="InterPro" id="IPR001638">
    <property type="entry name" value="Solute-binding_3/MltF_N"/>
</dbReference>
<dbReference type="Proteomes" id="UP000031670">
    <property type="component" value="Unassembled WGS sequence"/>
</dbReference>
<evidence type="ECO:0000256" key="1">
    <source>
        <dbReference type="ARBA" id="ARBA00000085"/>
    </source>
</evidence>
<reference evidence="16 17" key="1">
    <citation type="submission" date="2015-01" db="EMBL/GenBank/DDBJ databases">
        <title>Vibrio sp. C5 JCM 19232 whole genome shotgun sequence.</title>
        <authorList>
            <person name="Sawabe T."/>
            <person name="Meirelles P."/>
            <person name="Feng G."/>
            <person name="Sayaka M."/>
            <person name="Hattori M."/>
            <person name="Ohkuma M."/>
        </authorList>
    </citation>
    <scope>NUCLEOTIDE SEQUENCE [LARGE SCALE GENOMIC DNA]</scope>
    <source>
        <strain evidence="16 17">JCM19232</strain>
    </source>
</reference>
<dbReference type="InterPro" id="IPR000014">
    <property type="entry name" value="PAS"/>
</dbReference>
<evidence type="ECO:0000256" key="3">
    <source>
        <dbReference type="ARBA" id="ARBA00022553"/>
    </source>
</evidence>
<dbReference type="InterPro" id="IPR001789">
    <property type="entry name" value="Sig_transdc_resp-reg_receiver"/>
</dbReference>
<reference evidence="16 17" key="2">
    <citation type="submission" date="2015-01" db="EMBL/GenBank/DDBJ databases">
        <authorList>
            <consortium name="NBRP consortium"/>
            <person name="Sawabe T."/>
            <person name="Meirelles P."/>
            <person name="Feng G."/>
            <person name="Sayaka M."/>
            <person name="Hattori M."/>
            <person name="Ohkuma M."/>
        </authorList>
    </citation>
    <scope>NUCLEOTIDE SEQUENCE [LARGE SCALE GENOMIC DNA]</scope>
    <source>
        <strain evidence="16 17">JCM19232</strain>
    </source>
</reference>
<dbReference type="GO" id="GO:0005524">
    <property type="term" value="F:ATP binding"/>
    <property type="evidence" value="ECO:0007669"/>
    <property type="project" value="UniProtKB-KW"/>
</dbReference>
<dbReference type="SUPFAM" id="SSF47384">
    <property type="entry name" value="Homodimeric domain of signal transducing histidine kinase"/>
    <property type="match status" value="1"/>
</dbReference>
<dbReference type="FunFam" id="1.10.287.130:FF:000002">
    <property type="entry name" value="Two-component osmosensing histidine kinase"/>
    <property type="match status" value="1"/>
</dbReference>
<dbReference type="InterPro" id="IPR035965">
    <property type="entry name" value="PAS-like_dom_sf"/>
</dbReference>
<feature type="domain" description="Histidine kinase" evidence="14">
    <location>
        <begin position="759"/>
        <end position="982"/>
    </location>
</feature>
<keyword evidence="13" id="KW-0472">Membrane</keyword>
<dbReference type="Pfam" id="PF00072">
    <property type="entry name" value="Response_reg"/>
    <property type="match status" value="1"/>
</dbReference>
<name>A0A0B8PNW8_9VIBR</name>
<dbReference type="SMART" id="SM00062">
    <property type="entry name" value="PBPb"/>
    <property type="match status" value="1"/>
</dbReference>
<dbReference type="CDD" id="cd00130">
    <property type="entry name" value="PAS"/>
    <property type="match status" value="1"/>
</dbReference>
<dbReference type="SUPFAM" id="SSF52172">
    <property type="entry name" value="CheY-like"/>
    <property type="match status" value="1"/>
</dbReference>
<dbReference type="Gene3D" id="3.30.565.10">
    <property type="entry name" value="Histidine kinase-like ATPase, C-terminal domain"/>
    <property type="match status" value="1"/>
</dbReference>
<dbReference type="SUPFAM" id="SSF53850">
    <property type="entry name" value="Periplasmic binding protein-like II"/>
    <property type="match status" value="2"/>
</dbReference>
<keyword evidence="7" id="KW-0378">Hydrolase</keyword>
<proteinExistence type="predicted"/>
<dbReference type="CDD" id="cd01007">
    <property type="entry name" value="PBP2_BvgS_HisK_like"/>
    <property type="match status" value="1"/>
</dbReference>
<comment type="subunit">
    <text evidence="10">At low DSF concentrations, interacts with RpfF.</text>
</comment>